<evidence type="ECO:0000256" key="1">
    <source>
        <dbReference type="SAM" id="Phobius"/>
    </source>
</evidence>
<feature type="domain" description="HAMP" evidence="3">
    <location>
        <begin position="215"/>
        <end position="267"/>
    </location>
</feature>
<dbReference type="KEGG" id="vih:AB0763_01510"/>
<dbReference type="CDD" id="cd01948">
    <property type="entry name" value="EAL"/>
    <property type="match status" value="1"/>
</dbReference>
<gene>
    <name evidence="5" type="ORF">AB0763_01510</name>
</gene>
<evidence type="ECO:0000313" key="5">
    <source>
        <dbReference type="EMBL" id="XDK25352.1"/>
    </source>
</evidence>
<keyword evidence="1" id="KW-0812">Transmembrane</keyword>
<dbReference type="CDD" id="cd06225">
    <property type="entry name" value="HAMP"/>
    <property type="match status" value="1"/>
</dbReference>
<dbReference type="Gene3D" id="3.30.450.20">
    <property type="entry name" value="PAS domain"/>
    <property type="match status" value="1"/>
</dbReference>
<name>A0AB39HFA9_9VIBR</name>
<dbReference type="Pfam" id="PF00990">
    <property type="entry name" value="GGDEF"/>
    <property type="match status" value="1"/>
</dbReference>
<dbReference type="Gene3D" id="6.10.340.10">
    <property type="match status" value="1"/>
</dbReference>
<dbReference type="EMBL" id="CP162601">
    <property type="protein sequence ID" value="XDK25352.1"/>
    <property type="molecule type" value="Genomic_DNA"/>
</dbReference>
<dbReference type="InterPro" id="IPR003660">
    <property type="entry name" value="HAMP_dom"/>
</dbReference>
<dbReference type="SMART" id="SM00304">
    <property type="entry name" value="HAMP"/>
    <property type="match status" value="1"/>
</dbReference>
<dbReference type="SMART" id="SM00052">
    <property type="entry name" value="EAL"/>
    <property type="match status" value="1"/>
</dbReference>
<dbReference type="InterPro" id="IPR052155">
    <property type="entry name" value="Biofilm_reg_signaling"/>
</dbReference>
<dbReference type="RefSeq" id="WP_306102176.1">
    <property type="nucleotide sequence ID" value="NZ_CP162601.1"/>
</dbReference>
<feature type="domain" description="EAL" evidence="2">
    <location>
        <begin position="466"/>
        <end position="722"/>
    </location>
</feature>
<dbReference type="PANTHER" id="PTHR44757">
    <property type="entry name" value="DIGUANYLATE CYCLASE DGCP"/>
    <property type="match status" value="1"/>
</dbReference>
<evidence type="ECO:0000259" key="4">
    <source>
        <dbReference type="PROSITE" id="PS50887"/>
    </source>
</evidence>
<dbReference type="PROSITE" id="PS50887">
    <property type="entry name" value="GGDEF"/>
    <property type="match status" value="1"/>
</dbReference>
<dbReference type="SMART" id="SM00267">
    <property type="entry name" value="GGDEF"/>
    <property type="match status" value="1"/>
</dbReference>
<feature type="transmembrane region" description="Helical" evidence="1">
    <location>
        <begin position="7"/>
        <end position="25"/>
    </location>
</feature>
<dbReference type="Pfam" id="PF00563">
    <property type="entry name" value="EAL"/>
    <property type="match status" value="1"/>
</dbReference>
<dbReference type="SUPFAM" id="SSF141868">
    <property type="entry name" value="EAL domain-like"/>
    <property type="match status" value="1"/>
</dbReference>
<dbReference type="InterPro" id="IPR029787">
    <property type="entry name" value="Nucleotide_cyclase"/>
</dbReference>
<keyword evidence="1" id="KW-1133">Transmembrane helix</keyword>
<dbReference type="SUPFAM" id="SSF158472">
    <property type="entry name" value="HAMP domain-like"/>
    <property type="match status" value="1"/>
</dbReference>
<reference evidence="5" key="1">
    <citation type="submission" date="2024-07" db="EMBL/GenBank/DDBJ databases">
        <title>Genome Analysis of a Potential Novel Vibrio Species Secreting pH- and Thermo-stable Alginate Lyase and its Application in Producing Alginate Oligosaccharides.</title>
        <authorList>
            <person name="Huang H."/>
            <person name="Bao K."/>
        </authorList>
    </citation>
    <scope>NUCLEOTIDE SEQUENCE</scope>
    <source>
        <strain evidence="5">HB236076</strain>
    </source>
</reference>
<dbReference type="SUPFAM" id="SSF55073">
    <property type="entry name" value="Nucleotide cyclase"/>
    <property type="match status" value="1"/>
</dbReference>
<keyword evidence="1" id="KW-0472">Membrane</keyword>
<dbReference type="InterPro" id="IPR035919">
    <property type="entry name" value="EAL_sf"/>
</dbReference>
<sequence length="731" mass="82682">MRLKAKVVSGSVFLVMLTLGVLVYTQHRVSDYYTQDIVEKTSENISKSLINNAQIQVEQMMAYLSDALINPFYRYDLTGVQALLEPALNNKNLTKIQVFDSQGNIFHDGSESILVYGEPIKHDDLKAAVLEQRKVFTVIEGDTIIMACPLILGHDVLGGLLLEYSLEEVYQNIRQNQTIIEATHQTSTASSAKLFFGIAILLFLMSLTLALVLSNGIVRPIEQLVRHANRIGIGQHGIDNDVQRNDELGTLAHSFNDMDKNLKERTEAIEFLAYHDVLTRLPNRAQFMDFLNKRIDHGLKHNRPFAVLFIDLDEFKGINDNLGHSAGDELLCTVANSIKAEVEKRANPHRDQTTYFISRVGGDEFLMCLPNLEHFNRQGIGQTEQVIVSNLAKQLISTLSKPIWLEKSNESVVVGASIGIALYPQAGQSSEQLVKHADIAMYNAKNSGKGQFCFFNEEMEKEMIYRNELEKELRLAMEDYSAFHMYYQPKIELNSGRIIGAEALIRWIHPTRGHISPDVFIKIAESTGMIIPLGEWIVKQVAKDMHKIYGFCAHQDFHLALNVSAKQLYGSKVARLLNHQLITYQLPPHCLHVEVTETLLMQDRQTAKENLDKIRALGIEIWLDDFGTGYSSLGYLLDFNIDGIKIDRSFVNDITTDKHSQALCSAIINMAKKLDIKVVAEGVEEIEQSNYLLNEECDYAQGYFYSRPIALNEFIVFLEESVLNQTRPHVL</sequence>
<dbReference type="InterPro" id="IPR043128">
    <property type="entry name" value="Rev_trsase/Diguanyl_cyclase"/>
</dbReference>
<evidence type="ECO:0000259" key="2">
    <source>
        <dbReference type="PROSITE" id="PS50883"/>
    </source>
</evidence>
<dbReference type="PROSITE" id="PS50885">
    <property type="entry name" value="HAMP"/>
    <property type="match status" value="1"/>
</dbReference>
<dbReference type="Gene3D" id="3.30.70.270">
    <property type="match status" value="1"/>
</dbReference>
<organism evidence="5">
    <name type="scientific">Vibrio sp. HB236076</name>
    <dbReference type="NCBI Taxonomy" id="3232307"/>
    <lineage>
        <taxon>Bacteria</taxon>
        <taxon>Pseudomonadati</taxon>
        <taxon>Pseudomonadota</taxon>
        <taxon>Gammaproteobacteria</taxon>
        <taxon>Vibrionales</taxon>
        <taxon>Vibrionaceae</taxon>
        <taxon>Vibrio</taxon>
    </lineage>
</organism>
<evidence type="ECO:0000259" key="3">
    <source>
        <dbReference type="PROSITE" id="PS50885"/>
    </source>
</evidence>
<dbReference type="AlphaFoldDB" id="A0AB39HFA9"/>
<dbReference type="CDD" id="cd01949">
    <property type="entry name" value="GGDEF"/>
    <property type="match status" value="1"/>
</dbReference>
<dbReference type="NCBIfam" id="TIGR00254">
    <property type="entry name" value="GGDEF"/>
    <property type="match status" value="1"/>
</dbReference>
<dbReference type="GO" id="GO:0016020">
    <property type="term" value="C:membrane"/>
    <property type="evidence" value="ECO:0007669"/>
    <property type="project" value="InterPro"/>
</dbReference>
<dbReference type="GO" id="GO:0007165">
    <property type="term" value="P:signal transduction"/>
    <property type="evidence" value="ECO:0007669"/>
    <property type="project" value="InterPro"/>
</dbReference>
<dbReference type="InterPro" id="IPR000160">
    <property type="entry name" value="GGDEF_dom"/>
</dbReference>
<accession>A0AB39HFA9</accession>
<dbReference type="InterPro" id="IPR001633">
    <property type="entry name" value="EAL_dom"/>
</dbReference>
<dbReference type="PANTHER" id="PTHR44757:SF2">
    <property type="entry name" value="BIOFILM ARCHITECTURE MAINTENANCE PROTEIN MBAA"/>
    <property type="match status" value="1"/>
</dbReference>
<protein>
    <submittedName>
        <fullName evidence="5">EAL domain-containing protein</fullName>
    </submittedName>
</protein>
<feature type="transmembrane region" description="Helical" evidence="1">
    <location>
        <begin position="194"/>
        <end position="218"/>
    </location>
</feature>
<dbReference type="Pfam" id="PF00672">
    <property type="entry name" value="HAMP"/>
    <property type="match status" value="1"/>
</dbReference>
<dbReference type="PROSITE" id="PS50883">
    <property type="entry name" value="EAL"/>
    <property type="match status" value="1"/>
</dbReference>
<feature type="domain" description="GGDEF" evidence="4">
    <location>
        <begin position="303"/>
        <end position="457"/>
    </location>
</feature>
<dbReference type="Gene3D" id="3.20.20.450">
    <property type="entry name" value="EAL domain"/>
    <property type="match status" value="1"/>
</dbReference>
<proteinExistence type="predicted"/>